<dbReference type="GO" id="GO:0016740">
    <property type="term" value="F:transferase activity"/>
    <property type="evidence" value="ECO:0007669"/>
    <property type="project" value="UniProtKB-KW"/>
</dbReference>
<name>A0A3P1V8C5_9STRE</name>
<dbReference type="PANTHER" id="PTHR43685:SF2">
    <property type="entry name" value="GLYCOSYLTRANSFERASE 2-LIKE DOMAIN-CONTAINING PROTEIN"/>
    <property type="match status" value="1"/>
</dbReference>
<dbReference type="CDD" id="cd04196">
    <property type="entry name" value="GT_2_like_d"/>
    <property type="match status" value="1"/>
</dbReference>
<keyword evidence="3" id="KW-1185">Reference proteome</keyword>
<dbReference type="Pfam" id="PF00535">
    <property type="entry name" value="Glycos_transf_2"/>
    <property type="match status" value="1"/>
</dbReference>
<dbReference type="SUPFAM" id="SSF53448">
    <property type="entry name" value="Nucleotide-diphospho-sugar transferases"/>
    <property type="match status" value="1"/>
</dbReference>
<dbReference type="EMBL" id="RQZA01000008">
    <property type="protein sequence ID" value="RRD30454.1"/>
    <property type="molecule type" value="Genomic_DNA"/>
</dbReference>
<dbReference type="AlphaFoldDB" id="A0A3P1V8C5"/>
<gene>
    <name evidence="2" type="ORF">EII38_08250</name>
</gene>
<reference evidence="2 3" key="1">
    <citation type="submission" date="2018-11" db="EMBL/GenBank/DDBJ databases">
        <title>Genomes From Bacteria Associated with the Canine Oral Cavity: a Test Case for Automated Genome-Based Taxonomic Assignment.</title>
        <authorList>
            <person name="Coil D.A."/>
            <person name="Jospin G."/>
            <person name="Darling A.E."/>
            <person name="Wallis C."/>
            <person name="Davis I.J."/>
            <person name="Harris S."/>
            <person name="Eisen J.A."/>
            <person name="Holcombe L.J."/>
            <person name="O'Flynn C."/>
        </authorList>
    </citation>
    <scope>NUCLEOTIDE SEQUENCE [LARGE SCALE GENOMIC DNA]</scope>
    <source>
        <strain evidence="2 3">OH4621_COT-116</strain>
    </source>
</reference>
<dbReference type="RefSeq" id="WP_124777638.1">
    <property type="nucleotide sequence ID" value="NZ_RQZA01000008.1"/>
</dbReference>
<dbReference type="Proteomes" id="UP000281771">
    <property type="component" value="Unassembled WGS sequence"/>
</dbReference>
<keyword evidence="2" id="KW-0808">Transferase</keyword>
<comment type="caution">
    <text evidence="2">The sequence shown here is derived from an EMBL/GenBank/DDBJ whole genome shotgun (WGS) entry which is preliminary data.</text>
</comment>
<dbReference type="PANTHER" id="PTHR43685">
    <property type="entry name" value="GLYCOSYLTRANSFERASE"/>
    <property type="match status" value="1"/>
</dbReference>
<accession>A0A3P1V8C5</accession>
<dbReference type="InterPro" id="IPR029044">
    <property type="entry name" value="Nucleotide-diphossugar_trans"/>
</dbReference>
<dbReference type="STRING" id="1123309.GCA_000377005_00560"/>
<dbReference type="InterPro" id="IPR050834">
    <property type="entry name" value="Glycosyltransf_2"/>
</dbReference>
<evidence type="ECO:0000313" key="2">
    <source>
        <dbReference type="EMBL" id="RRD30454.1"/>
    </source>
</evidence>
<dbReference type="Gene3D" id="3.90.550.10">
    <property type="entry name" value="Spore Coat Polysaccharide Biosynthesis Protein SpsA, Chain A"/>
    <property type="match status" value="1"/>
</dbReference>
<feature type="domain" description="Glycosyltransferase 2-like" evidence="1">
    <location>
        <begin position="5"/>
        <end position="157"/>
    </location>
</feature>
<proteinExistence type="predicted"/>
<evidence type="ECO:0000259" key="1">
    <source>
        <dbReference type="Pfam" id="PF00535"/>
    </source>
</evidence>
<organism evidence="2 3">
    <name type="scientific">Streptococcus minor</name>
    <dbReference type="NCBI Taxonomy" id="229549"/>
    <lineage>
        <taxon>Bacteria</taxon>
        <taxon>Bacillati</taxon>
        <taxon>Bacillota</taxon>
        <taxon>Bacilli</taxon>
        <taxon>Lactobacillales</taxon>
        <taxon>Streptococcaceae</taxon>
        <taxon>Streptococcus</taxon>
    </lineage>
</organism>
<evidence type="ECO:0000313" key="3">
    <source>
        <dbReference type="Proteomes" id="UP000281771"/>
    </source>
</evidence>
<protein>
    <submittedName>
        <fullName evidence="2">Glycosyltransferase family 2 protein</fullName>
    </submittedName>
</protein>
<dbReference type="InterPro" id="IPR001173">
    <property type="entry name" value="Glyco_trans_2-like"/>
</dbReference>
<sequence length="311" mass="36328">MKVNILLSTYNGEQFLAEQIQSIQEQTVQDWKLLIRDDGSSDKTQDIISAFVAQDNRIHWVNQEDTRNLGVIKSFHNLVQQEEADVYFFSDQDDIWLPNKLELSLLEAQKYPSDMPLMVYMDLMVVNQELQVLSESMIRSQSGHANTELVQELTENTVTGGVAMINHALAQLWTQTEDILMHDWYLALLATSFGKLVYVDQPGELYRQHDNNVLGARTWSKRFKKWLRPNLLFSMYWELITNSQKQAAFLLDMPLSADKRELVSAFVTIMDQPLLERWRILRQYGLRKNKAFHTLVFTTLIISKFAYRRTQ</sequence>